<evidence type="ECO:0000256" key="1">
    <source>
        <dbReference type="SAM" id="MobiDB-lite"/>
    </source>
</evidence>
<keyword evidence="3" id="KW-1185">Reference proteome</keyword>
<dbReference type="GO" id="GO:0016020">
    <property type="term" value="C:membrane"/>
    <property type="evidence" value="ECO:0007669"/>
    <property type="project" value="InterPro"/>
</dbReference>
<feature type="compositionally biased region" description="Basic residues" evidence="1">
    <location>
        <begin position="72"/>
        <end position="90"/>
    </location>
</feature>
<dbReference type="PANTHER" id="PTHR31081">
    <property type="entry name" value="UREIDE PERMEASE 1-RELATED-RELATED"/>
    <property type="match status" value="1"/>
</dbReference>
<evidence type="ECO:0000313" key="2">
    <source>
        <dbReference type="EnsemblPlants" id="OGLUM02G12830.1"/>
    </source>
</evidence>
<protein>
    <submittedName>
        <fullName evidence="2">Uncharacterized protein</fullName>
    </submittedName>
</protein>
<reference evidence="2" key="2">
    <citation type="submission" date="2018-05" db="EMBL/GenBank/DDBJ databases">
        <title>OgluRS3 (Oryza glumaepatula Reference Sequence Version 3).</title>
        <authorList>
            <person name="Zhang J."/>
            <person name="Kudrna D."/>
            <person name="Lee S."/>
            <person name="Talag J."/>
            <person name="Welchert J."/>
            <person name="Wing R.A."/>
        </authorList>
    </citation>
    <scope>NUCLEOTIDE SEQUENCE [LARGE SCALE GENOMIC DNA]</scope>
</reference>
<dbReference type="InterPro" id="IPR030189">
    <property type="entry name" value="UPS_plant"/>
</dbReference>
<accession>A0A0D9YQR0</accession>
<evidence type="ECO:0000313" key="3">
    <source>
        <dbReference type="Proteomes" id="UP000026961"/>
    </source>
</evidence>
<proteinExistence type="predicted"/>
<dbReference type="STRING" id="40148.A0A0D9YQR0"/>
<dbReference type="GO" id="GO:0015505">
    <property type="term" value="F:uracil:monoatomic cation symporter activity"/>
    <property type="evidence" value="ECO:0007669"/>
    <property type="project" value="TreeGrafter"/>
</dbReference>
<dbReference type="EnsemblPlants" id="OGLUM02G12830.1">
    <property type="protein sequence ID" value="OGLUM02G12830.1"/>
    <property type="gene ID" value="OGLUM02G12830"/>
</dbReference>
<feature type="compositionally biased region" description="Basic residues" evidence="1">
    <location>
        <begin position="49"/>
        <end position="58"/>
    </location>
</feature>
<dbReference type="Proteomes" id="UP000026961">
    <property type="component" value="Chromosome 2"/>
</dbReference>
<sequence length="199" mass="21940">MPLPLWRRRTGRWRRTAIRSPRRRLPACCVASLLPFPSQLSTSPLHADHHGRRRRGRRGAQPPQRSTAATAVKKKPRESKRRCRRRKQNKNKAASTDVDAARDAGPDDSAAEQKPASWRPTGGAISPLPGVDMFVVEDRGGDMVVSLLFLGTWPALLTLLQRRGRLPQHTSLDYSVTNLLAAAVIASHLGSLEGPGLDN</sequence>
<dbReference type="GO" id="GO:0005274">
    <property type="term" value="F:allantoin:proton symporter activity"/>
    <property type="evidence" value="ECO:0007669"/>
    <property type="project" value="TreeGrafter"/>
</dbReference>
<name>A0A0D9YQR0_9ORYZ</name>
<dbReference type="HOGENOM" id="CLU_1374121_0_0_1"/>
<reference evidence="2" key="1">
    <citation type="submission" date="2015-04" db="UniProtKB">
        <authorList>
            <consortium name="EnsemblPlants"/>
        </authorList>
    </citation>
    <scope>IDENTIFICATION</scope>
</reference>
<feature type="region of interest" description="Disordered" evidence="1">
    <location>
        <begin position="39"/>
        <end position="124"/>
    </location>
</feature>
<dbReference type="AlphaFoldDB" id="A0A0D9YQR0"/>
<dbReference type="Gramene" id="OGLUM02G12830.1">
    <property type="protein sequence ID" value="OGLUM02G12830.1"/>
    <property type="gene ID" value="OGLUM02G12830"/>
</dbReference>
<organism evidence="2">
    <name type="scientific">Oryza glumipatula</name>
    <dbReference type="NCBI Taxonomy" id="40148"/>
    <lineage>
        <taxon>Eukaryota</taxon>
        <taxon>Viridiplantae</taxon>
        <taxon>Streptophyta</taxon>
        <taxon>Embryophyta</taxon>
        <taxon>Tracheophyta</taxon>
        <taxon>Spermatophyta</taxon>
        <taxon>Magnoliopsida</taxon>
        <taxon>Liliopsida</taxon>
        <taxon>Poales</taxon>
        <taxon>Poaceae</taxon>
        <taxon>BOP clade</taxon>
        <taxon>Oryzoideae</taxon>
        <taxon>Oryzeae</taxon>
        <taxon>Oryzinae</taxon>
        <taxon>Oryza</taxon>
    </lineage>
</organism>
<dbReference type="PANTHER" id="PTHR31081:SF8">
    <property type="entry name" value="OS12G0503300 PROTEIN"/>
    <property type="match status" value="1"/>
</dbReference>